<accession>A0A521F7F1</accession>
<evidence type="ECO:0000313" key="2">
    <source>
        <dbReference type="Proteomes" id="UP000315636"/>
    </source>
</evidence>
<name>A0A521F7F1_9BACL</name>
<dbReference type="EMBL" id="FXTI01000014">
    <property type="protein sequence ID" value="SMO92112.1"/>
    <property type="molecule type" value="Genomic_DNA"/>
</dbReference>
<dbReference type="RefSeq" id="WP_142506626.1">
    <property type="nucleotide sequence ID" value="NZ_FXTI01000014.1"/>
</dbReference>
<reference evidence="1 2" key="1">
    <citation type="submission" date="2017-05" db="EMBL/GenBank/DDBJ databases">
        <authorList>
            <person name="Varghese N."/>
            <person name="Submissions S."/>
        </authorList>
    </citation>
    <scope>NUCLEOTIDE SEQUENCE [LARGE SCALE GENOMIC DNA]</scope>
    <source>
        <strain evidence="1 2">DSM 45474</strain>
    </source>
</reference>
<dbReference type="Proteomes" id="UP000315636">
    <property type="component" value="Unassembled WGS sequence"/>
</dbReference>
<keyword evidence="2" id="KW-1185">Reference proteome</keyword>
<organism evidence="1 2">
    <name type="scientific">Melghirimyces algeriensis</name>
    <dbReference type="NCBI Taxonomy" id="910412"/>
    <lineage>
        <taxon>Bacteria</taxon>
        <taxon>Bacillati</taxon>
        <taxon>Bacillota</taxon>
        <taxon>Bacilli</taxon>
        <taxon>Bacillales</taxon>
        <taxon>Thermoactinomycetaceae</taxon>
        <taxon>Melghirimyces</taxon>
    </lineage>
</organism>
<protein>
    <submittedName>
        <fullName evidence="1">Uncharacterized protein</fullName>
    </submittedName>
</protein>
<sequence>MAKDFDYYIELFEVGEIDNHEFIEKTTDNLFGEKRRQVRERMRRYNLPEPSFKEMKRIRELHRRGKITTGELLEMVRASRFDNVQRKINELFIGKNGEEE</sequence>
<evidence type="ECO:0000313" key="1">
    <source>
        <dbReference type="EMBL" id="SMO92112.1"/>
    </source>
</evidence>
<proteinExistence type="predicted"/>
<gene>
    <name evidence="1" type="ORF">SAMN06264849_11426</name>
</gene>
<dbReference type="AlphaFoldDB" id="A0A521F7F1"/>